<evidence type="ECO:0000256" key="8">
    <source>
        <dbReference type="ARBA" id="ARBA00022605"/>
    </source>
</evidence>
<dbReference type="EC" id="2.6.1.42" evidence="17"/>
<dbReference type="PANTHER" id="PTHR42743">
    <property type="entry name" value="AMINO-ACID AMINOTRANSFERASE"/>
    <property type="match status" value="1"/>
</dbReference>
<dbReference type="GO" id="GO:0004084">
    <property type="term" value="F:branched-chain-amino-acid transaminase activity"/>
    <property type="evidence" value="ECO:0007669"/>
    <property type="project" value="UniProtKB-EC"/>
</dbReference>
<evidence type="ECO:0000256" key="3">
    <source>
        <dbReference type="ARBA" id="ARBA00004824"/>
    </source>
</evidence>
<evidence type="ECO:0000256" key="9">
    <source>
        <dbReference type="ARBA" id="ARBA00022679"/>
    </source>
</evidence>
<dbReference type="InterPro" id="IPR005785">
    <property type="entry name" value="B_amino_transI"/>
</dbReference>
<gene>
    <name evidence="17 18" type="primary">ilvE</name>
    <name evidence="18" type="ORF">PAECIP111893_02577</name>
</gene>
<evidence type="ECO:0000256" key="2">
    <source>
        <dbReference type="ARBA" id="ARBA00003109"/>
    </source>
</evidence>
<dbReference type="InterPro" id="IPR050571">
    <property type="entry name" value="Class-IV_PLP-Dep_Aminotrnsfr"/>
</dbReference>
<comment type="caution">
    <text evidence="18">The sequence shown here is derived from an EMBL/GenBank/DDBJ whole genome shotgun (WGS) entry which is preliminary data.</text>
</comment>
<comment type="catalytic activity">
    <reaction evidence="14 17">
        <text>L-leucine + 2-oxoglutarate = 4-methyl-2-oxopentanoate + L-glutamate</text>
        <dbReference type="Rhea" id="RHEA:18321"/>
        <dbReference type="ChEBI" id="CHEBI:16810"/>
        <dbReference type="ChEBI" id="CHEBI:17865"/>
        <dbReference type="ChEBI" id="CHEBI:29985"/>
        <dbReference type="ChEBI" id="CHEBI:57427"/>
        <dbReference type="EC" id="2.6.1.42"/>
    </reaction>
</comment>
<keyword evidence="10 16" id="KW-0663">Pyridoxal phosphate</keyword>
<dbReference type="NCBIfam" id="TIGR01122">
    <property type="entry name" value="ilvE_I"/>
    <property type="match status" value="1"/>
</dbReference>
<evidence type="ECO:0000256" key="14">
    <source>
        <dbReference type="ARBA" id="ARBA00049229"/>
    </source>
</evidence>
<evidence type="ECO:0000256" key="1">
    <source>
        <dbReference type="ARBA" id="ARBA00001933"/>
    </source>
</evidence>
<dbReference type="InterPro" id="IPR043131">
    <property type="entry name" value="BCAT-like_N"/>
</dbReference>
<dbReference type="NCBIfam" id="NF006185">
    <property type="entry name" value="PRK08320.1"/>
    <property type="match status" value="1"/>
</dbReference>
<accession>A0ABN8GGZ7</accession>
<evidence type="ECO:0000256" key="6">
    <source>
        <dbReference type="ARBA" id="ARBA00009320"/>
    </source>
</evidence>
<comment type="cofactor">
    <cofactor evidence="1 16">
        <name>pyridoxal 5'-phosphate</name>
        <dbReference type="ChEBI" id="CHEBI:597326"/>
    </cofactor>
</comment>
<reference evidence="18" key="1">
    <citation type="submission" date="2022-01" db="EMBL/GenBank/DDBJ databases">
        <authorList>
            <person name="Criscuolo A."/>
        </authorList>
    </citation>
    <scope>NUCLEOTIDE SEQUENCE</scope>
    <source>
        <strain evidence="18">CIP111893</strain>
    </source>
</reference>
<dbReference type="Proteomes" id="UP000838686">
    <property type="component" value="Unassembled WGS sequence"/>
</dbReference>
<comment type="catalytic activity">
    <reaction evidence="13 17">
        <text>L-isoleucine + 2-oxoglutarate = (S)-3-methyl-2-oxopentanoate + L-glutamate</text>
        <dbReference type="Rhea" id="RHEA:24801"/>
        <dbReference type="ChEBI" id="CHEBI:16810"/>
        <dbReference type="ChEBI" id="CHEBI:29985"/>
        <dbReference type="ChEBI" id="CHEBI:35146"/>
        <dbReference type="ChEBI" id="CHEBI:58045"/>
        <dbReference type="EC" id="2.6.1.42"/>
    </reaction>
</comment>
<dbReference type="EMBL" id="CAKMMF010000012">
    <property type="protein sequence ID" value="CAH1206488.1"/>
    <property type="molecule type" value="Genomic_DNA"/>
</dbReference>
<protein>
    <recommendedName>
        <fullName evidence="17">Branched-chain-amino-acid aminotransferase</fullName>
        <shortName evidence="17">BCAT</shortName>
        <ecNumber evidence="17">2.6.1.42</ecNumber>
    </recommendedName>
</protein>
<keyword evidence="7 17" id="KW-0032">Aminotransferase</keyword>
<evidence type="ECO:0000256" key="4">
    <source>
        <dbReference type="ARBA" id="ARBA00004931"/>
    </source>
</evidence>
<evidence type="ECO:0000313" key="18">
    <source>
        <dbReference type="EMBL" id="CAH1206488.1"/>
    </source>
</evidence>
<dbReference type="RefSeq" id="WP_236342892.1">
    <property type="nucleotide sequence ID" value="NZ_CAKMMF010000012.1"/>
</dbReference>
<organism evidence="18 19">
    <name type="scientific">Paenibacillus plantiphilus</name>
    <dbReference type="NCBI Taxonomy" id="2905650"/>
    <lineage>
        <taxon>Bacteria</taxon>
        <taxon>Bacillati</taxon>
        <taxon>Bacillota</taxon>
        <taxon>Bacilli</taxon>
        <taxon>Bacillales</taxon>
        <taxon>Paenibacillaceae</taxon>
        <taxon>Paenibacillus</taxon>
    </lineage>
</organism>
<keyword evidence="9 17" id="KW-0808">Transferase</keyword>
<name>A0ABN8GGZ7_9BACL</name>
<keyword evidence="19" id="KW-1185">Reference proteome</keyword>
<dbReference type="PANTHER" id="PTHR42743:SF11">
    <property type="entry name" value="AMINODEOXYCHORISMATE LYASE"/>
    <property type="match status" value="1"/>
</dbReference>
<dbReference type="InterPro" id="IPR043132">
    <property type="entry name" value="BCAT-like_C"/>
</dbReference>
<evidence type="ECO:0000313" key="19">
    <source>
        <dbReference type="Proteomes" id="UP000838686"/>
    </source>
</evidence>
<dbReference type="InterPro" id="IPR001544">
    <property type="entry name" value="Aminotrans_IV"/>
</dbReference>
<evidence type="ECO:0000256" key="10">
    <source>
        <dbReference type="ARBA" id="ARBA00022898"/>
    </source>
</evidence>
<comment type="pathway">
    <text evidence="3 17">Amino-acid biosynthesis; L-isoleucine biosynthesis; L-isoleucine from 2-oxobutanoate: step 4/4.</text>
</comment>
<comment type="similarity">
    <text evidence="6 15">Belongs to the class-IV pyridoxal-phosphate-dependent aminotransferase family.</text>
</comment>
<dbReference type="Pfam" id="PF01063">
    <property type="entry name" value="Aminotran_4"/>
    <property type="match status" value="1"/>
</dbReference>
<evidence type="ECO:0000256" key="16">
    <source>
        <dbReference type="RuleBase" id="RU004516"/>
    </source>
</evidence>
<comment type="pathway">
    <text evidence="5 17">Amino-acid biosynthesis; L-leucine biosynthesis; L-leucine from 3-methyl-2-oxobutanoate: step 4/4.</text>
</comment>
<comment type="function">
    <text evidence="2 17">Acts on leucine, isoleucine and valine.</text>
</comment>
<dbReference type="InterPro" id="IPR036038">
    <property type="entry name" value="Aminotransferase-like"/>
</dbReference>
<dbReference type="Gene3D" id="3.30.470.10">
    <property type="match status" value="1"/>
</dbReference>
<evidence type="ECO:0000256" key="15">
    <source>
        <dbReference type="RuleBase" id="RU004106"/>
    </source>
</evidence>
<evidence type="ECO:0000256" key="7">
    <source>
        <dbReference type="ARBA" id="ARBA00022576"/>
    </source>
</evidence>
<evidence type="ECO:0000256" key="5">
    <source>
        <dbReference type="ARBA" id="ARBA00005072"/>
    </source>
</evidence>
<keyword evidence="11 17" id="KW-0100">Branched-chain amino acid biosynthesis</keyword>
<comment type="catalytic activity">
    <reaction evidence="12 17">
        <text>L-valine + 2-oxoglutarate = 3-methyl-2-oxobutanoate + L-glutamate</text>
        <dbReference type="Rhea" id="RHEA:24813"/>
        <dbReference type="ChEBI" id="CHEBI:11851"/>
        <dbReference type="ChEBI" id="CHEBI:16810"/>
        <dbReference type="ChEBI" id="CHEBI:29985"/>
        <dbReference type="ChEBI" id="CHEBI:57762"/>
        <dbReference type="EC" id="2.6.1.42"/>
    </reaction>
</comment>
<sequence>MSEWISINNEFVRKEDAKVSIYDRGFLFGDGVFEGIRAYSGNVFKLKEHIERLYDSAKSILLDIPYTREQITQIVVDTLHKNQLNTAYIRIIVSRGVGMGYSLDPFVCHAPQFIVITEAFEAFPSHLYDQGLEIITVPTRRNRSDVLSPQVKSLNYLNNILVKAEAIVAGVNDGLMLNTEGYVVEGTTQNIFAVKNNEIMTPPCYLGALEGITRNSVIELSERLGYITTERTLTRHDLYTADEVFFTGTAAEIIGVIKIDGRLIGDGKPGVKTKLFFEEFKKIVVEDGVKI</sequence>
<evidence type="ECO:0000256" key="12">
    <source>
        <dbReference type="ARBA" id="ARBA00048212"/>
    </source>
</evidence>
<evidence type="ECO:0000256" key="13">
    <source>
        <dbReference type="ARBA" id="ARBA00048798"/>
    </source>
</evidence>
<dbReference type="PROSITE" id="PS00770">
    <property type="entry name" value="AA_TRANSFER_CLASS_4"/>
    <property type="match status" value="1"/>
</dbReference>
<evidence type="ECO:0000256" key="17">
    <source>
        <dbReference type="RuleBase" id="RU364094"/>
    </source>
</evidence>
<dbReference type="InterPro" id="IPR018300">
    <property type="entry name" value="Aminotrans_IV_CS"/>
</dbReference>
<evidence type="ECO:0000256" key="11">
    <source>
        <dbReference type="ARBA" id="ARBA00023304"/>
    </source>
</evidence>
<dbReference type="SUPFAM" id="SSF56752">
    <property type="entry name" value="D-aminoacid aminotransferase-like PLP-dependent enzymes"/>
    <property type="match status" value="1"/>
</dbReference>
<comment type="pathway">
    <text evidence="4 17">Amino-acid biosynthesis; L-valine biosynthesis; L-valine from pyruvate: step 4/4.</text>
</comment>
<keyword evidence="8 17" id="KW-0028">Amino-acid biosynthesis</keyword>
<dbReference type="Gene3D" id="3.20.10.10">
    <property type="entry name" value="D-amino Acid Aminotransferase, subunit A, domain 2"/>
    <property type="match status" value="1"/>
</dbReference>
<proteinExistence type="inferred from homology"/>